<dbReference type="SFLD" id="SFLDS00005">
    <property type="entry name" value="Isoprenoid_Synthase_Type_I"/>
    <property type="match status" value="1"/>
</dbReference>
<dbReference type="SFLD" id="SFLDG01019">
    <property type="entry name" value="Terpene_Cyclase_Like_1_C_Termi"/>
    <property type="match status" value="1"/>
</dbReference>
<keyword evidence="4" id="KW-0456">Lyase</keyword>
<dbReference type="OrthoDB" id="1936865at2759"/>
<dbReference type="Gene3D" id="1.10.600.10">
    <property type="entry name" value="Farnesyl Diphosphate Synthase"/>
    <property type="match status" value="1"/>
</dbReference>
<dbReference type="GO" id="GO:0000287">
    <property type="term" value="F:magnesium ion binding"/>
    <property type="evidence" value="ECO:0007669"/>
    <property type="project" value="InterPro"/>
</dbReference>
<evidence type="ECO:0000256" key="3">
    <source>
        <dbReference type="ARBA" id="ARBA00022842"/>
    </source>
</evidence>
<dbReference type="FunFam" id="1.50.10.130:FF:000001">
    <property type="entry name" value="Isoprene synthase, chloroplastic"/>
    <property type="match status" value="1"/>
</dbReference>
<dbReference type="InterPro" id="IPR008930">
    <property type="entry name" value="Terpenoid_cyclase/PrenylTrfase"/>
</dbReference>
<evidence type="ECO:0000313" key="7">
    <source>
        <dbReference type="EMBL" id="KAE8075783.1"/>
    </source>
</evidence>
<dbReference type="SUPFAM" id="SSF48576">
    <property type="entry name" value="Terpenoid synthases"/>
    <property type="match status" value="1"/>
</dbReference>
<evidence type="ECO:0008006" key="9">
    <source>
        <dbReference type="Google" id="ProtNLM"/>
    </source>
</evidence>
<dbReference type="SUPFAM" id="SSF48239">
    <property type="entry name" value="Terpenoid cyclases/Protein prenyltransferases"/>
    <property type="match status" value="1"/>
</dbReference>
<keyword evidence="3" id="KW-0460">Magnesium</keyword>
<dbReference type="FunFam" id="1.10.600.10:FF:000007">
    <property type="entry name" value="Isoprene synthase, chloroplastic"/>
    <property type="match status" value="1"/>
</dbReference>
<dbReference type="InterPro" id="IPR034741">
    <property type="entry name" value="Terpene_cyclase-like_1_C"/>
</dbReference>
<dbReference type="CDD" id="cd00684">
    <property type="entry name" value="Terpene_cyclase_plant_C1"/>
    <property type="match status" value="1"/>
</dbReference>
<gene>
    <name evidence="7" type="ORF">FH972_014471</name>
</gene>
<dbReference type="PANTHER" id="PTHR31225">
    <property type="entry name" value="OS04G0344100 PROTEIN-RELATED"/>
    <property type="match status" value="1"/>
</dbReference>
<feature type="domain" description="Terpene synthase N-terminal" evidence="5">
    <location>
        <begin position="64"/>
        <end position="238"/>
    </location>
</feature>
<dbReference type="PANTHER" id="PTHR31225:SF252">
    <property type="entry name" value="TERPENE SYNTHASE 12-RELATED"/>
    <property type="match status" value="1"/>
</dbReference>
<dbReference type="InterPro" id="IPR044814">
    <property type="entry name" value="Terpene_cyclase_plant_C1"/>
</dbReference>
<dbReference type="InterPro" id="IPR001906">
    <property type="entry name" value="Terpene_synth_N"/>
</dbReference>
<evidence type="ECO:0000259" key="5">
    <source>
        <dbReference type="Pfam" id="PF01397"/>
    </source>
</evidence>
<accession>A0A5N6R9X0</accession>
<dbReference type="AlphaFoldDB" id="A0A5N6R9X0"/>
<keyword evidence="2" id="KW-0479">Metal-binding</keyword>
<protein>
    <recommendedName>
        <fullName evidence="9">(+)-delta-cadinene synthase</fullName>
    </recommendedName>
</protein>
<dbReference type="InterPro" id="IPR005630">
    <property type="entry name" value="Terpene_synthase_metal-bd"/>
</dbReference>
<dbReference type="InterPro" id="IPR008949">
    <property type="entry name" value="Isoprenoid_synthase_dom_sf"/>
</dbReference>
<dbReference type="Pfam" id="PF01397">
    <property type="entry name" value="Terpene_synth"/>
    <property type="match status" value="1"/>
</dbReference>
<dbReference type="InterPro" id="IPR050148">
    <property type="entry name" value="Terpene_synthase-like"/>
</dbReference>
<keyword evidence="8" id="KW-1185">Reference proteome</keyword>
<dbReference type="Gene3D" id="1.50.10.130">
    <property type="entry name" value="Terpene synthase, N-terminal domain"/>
    <property type="match status" value="1"/>
</dbReference>
<evidence type="ECO:0000256" key="4">
    <source>
        <dbReference type="ARBA" id="ARBA00023239"/>
    </source>
</evidence>
<sequence>MALIHLFPLSHNFSLPHNLPKYPMKTRPLLLDHKYGHYSRCFASIPTTHSQVERQSTNYQPSAWSYEFLQSLKNDYADEQYKDRAKKLEEDVRSMINNENADLLATLELIDDVQRLGLGYRFERDITGALDNFTSSKGCNNQRIDKCLHATALSFRLLRQQGYRISQDVFNSFKDDSGNFKESLTKDVKGMLSLYEASYLAFEGESLLDEAMAFTRMHLKDLEGDVSKSMAEQVSHALEVPLHHRMLRLEARWYIEAYNKREDANSLLLELAKLDFNIVQSVLQNDLQDVSRWWKEMGLANNLSFTRDRLMECFFWAVGIAFEPQLSNLRKGLTKVAALVTTIDDVYDVYGTLGELELLTDAVERWDVSAVKNLPHYMKLCFLALYNTVNEMVYDTLKEKGENTLPYLTKAWADMCKAFLQEAKWCYNKDMPTFKDYIDNAWLSVSGAVFLVHAYFVLNPKFIEQALEGLEKYCNLLRWPSIIFRLCNDLSTSAGELKRGELANSIHCYMCETGVSEKVASKHLSNMIDRTWKKMNEERVVDSRFGEGLVVTAINLARIAQCTYQYGDGHGAPDIRAKNRVISLIIKPIE</sequence>
<dbReference type="Pfam" id="PF03936">
    <property type="entry name" value="Terpene_synth_C"/>
    <property type="match status" value="1"/>
</dbReference>
<evidence type="ECO:0000259" key="6">
    <source>
        <dbReference type="Pfam" id="PF03936"/>
    </source>
</evidence>
<evidence type="ECO:0000313" key="8">
    <source>
        <dbReference type="Proteomes" id="UP000327013"/>
    </source>
</evidence>
<dbReference type="SFLD" id="SFLDG01014">
    <property type="entry name" value="Terpene_Cyclase_Like_1_N-term"/>
    <property type="match status" value="1"/>
</dbReference>
<dbReference type="Proteomes" id="UP000327013">
    <property type="component" value="Chromosome 6"/>
</dbReference>
<name>A0A5N6R9X0_9ROSI</name>
<organism evidence="7 8">
    <name type="scientific">Carpinus fangiana</name>
    <dbReference type="NCBI Taxonomy" id="176857"/>
    <lineage>
        <taxon>Eukaryota</taxon>
        <taxon>Viridiplantae</taxon>
        <taxon>Streptophyta</taxon>
        <taxon>Embryophyta</taxon>
        <taxon>Tracheophyta</taxon>
        <taxon>Spermatophyta</taxon>
        <taxon>Magnoliopsida</taxon>
        <taxon>eudicotyledons</taxon>
        <taxon>Gunneridae</taxon>
        <taxon>Pentapetalae</taxon>
        <taxon>rosids</taxon>
        <taxon>fabids</taxon>
        <taxon>Fagales</taxon>
        <taxon>Betulaceae</taxon>
        <taxon>Carpinus</taxon>
    </lineage>
</organism>
<dbReference type="EMBL" id="CM017326">
    <property type="protein sequence ID" value="KAE8075783.1"/>
    <property type="molecule type" value="Genomic_DNA"/>
</dbReference>
<evidence type="ECO:0000256" key="2">
    <source>
        <dbReference type="ARBA" id="ARBA00022723"/>
    </source>
</evidence>
<feature type="domain" description="Terpene synthase metal-binding" evidence="6">
    <location>
        <begin position="295"/>
        <end position="534"/>
    </location>
</feature>
<reference evidence="7 8" key="1">
    <citation type="submission" date="2019-06" db="EMBL/GenBank/DDBJ databases">
        <title>A chromosomal-level reference genome of Carpinus fangiana (Coryloideae, Betulaceae).</title>
        <authorList>
            <person name="Yang X."/>
            <person name="Wang Z."/>
            <person name="Zhang L."/>
            <person name="Hao G."/>
            <person name="Liu J."/>
            <person name="Yang Y."/>
        </authorList>
    </citation>
    <scope>NUCLEOTIDE SEQUENCE [LARGE SCALE GENOMIC DNA]</scope>
    <source>
        <strain evidence="7">Cfa_2016G</strain>
        <tissue evidence="7">Leaf</tissue>
    </source>
</reference>
<proteinExistence type="predicted"/>
<dbReference type="GO" id="GO:0010333">
    <property type="term" value="F:terpene synthase activity"/>
    <property type="evidence" value="ECO:0007669"/>
    <property type="project" value="InterPro"/>
</dbReference>
<evidence type="ECO:0000256" key="1">
    <source>
        <dbReference type="ARBA" id="ARBA00001946"/>
    </source>
</evidence>
<dbReference type="GO" id="GO:0016102">
    <property type="term" value="P:diterpenoid biosynthetic process"/>
    <property type="evidence" value="ECO:0007669"/>
    <property type="project" value="InterPro"/>
</dbReference>
<comment type="cofactor">
    <cofactor evidence="1">
        <name>Mg(2+)</name>
        <dbReference type="ChEBI" id="CHEBI:18420"/>
    </cofactor>
</comment>
<dbReference type="InterPro" id="IPR036965">
    <property type="entry name" value="Terpene_synth_N_sf"/>
</dbReference>